<feature type="compositionally biased region" description="Basic and acidic residues" evidence="1">
    <location>
        <begin position="1"/>
        <end position="12"/>
    </location>
</feature>
<dbReference type="Pfam" id="PF12728">
    <property type="entry name" value="HTH_17"/>
    <property type="match status" value="1"/>
</dbReference>
<feature type="compositionally biased region" description="Polar residues" evidence="1">
    <location>
        <begin position="95"/>
        <end position="109"/>
    </location>
</feature>
<gene>
    <name evidence="3" type="ORF">KFZ73_21915</name>
</gene>
<evidence type="ECO:0000256" key="1">
    <source>
        <dbReference type="SAM" id="MobiDB-lite"/>
    </source>
</evidence>
<reference evidence="3 4" key="1">
    <citation type="submission" date="2021-04" db="EMBL/GenBank/DDBJ databases">
        <title>Whole genome sequence analysis of a thiophenic sulfur metabolizing bacteria.</title>
        <authorList>
            <person name="Akhtar N."/>
            <person name="Akram J."/>
            <person name="Aslam A."/>
        </authorList>
    </citation>
    <scope>NUCLEOTIDE SEQUENCE [LARGE SCALE GENOMIC DNA]</scope>
    <source>
        <strain evidence="3 4">3OW</strain>
    </source>
</reference>
<dbReference type="Proteomes" id="UP000676853">
    <property type="component" value="Unassembled WGS sequence"/>
</dbReference>
<accession>A0ABS5NJ61</accession>
<protein>
    <submittedName>
        <fullName evidence="3">Helix-turn-helix domain-containing protein</fullName>
    </submittedName>
</protein>
<name>A0ABS5NJ61_TSUPA</name>
<keyword evidence="4" id="KW-1185">Reference proteome</keyword>
<evidence type="ECO:0000313" key="3">
    <source>
        <dbReference type="EMBL" id="MBS4103887.1"/>
    </source>
</evidence>
<feature type="region of interest" description="Disordered" evidence="1">
    <location>
        <begin position="1"/>
        <end position="25"/>
    </location>
</feature>
<evidence type="ECO:0000313" key="4">
    <source>
        <dbReference type="Proteomes" id="UP000676853"/>
    </source>
</evidence>
<feature type="domain" description="Helix-turn-helix" evidence="2">
    <location>
        <begin position="38"/>
        <end position="88"/>
    </location>
</feature>
<sequence length="109" mass="12012">MVLRTARGESRPRAGGGRSVSPWNSPLIQEFPVALNKLLTVAEVQDILGKKHPQHVHRMVHADGLPAIRVGRRFMFDPDAIEQWLRDRAVHPTAPTASRCSESAPTSDG</sequence>
<organism evidence="3 4">
    <name type="scientific">Tsukamurella paurometabola</name>
    <name type="common">Corynebacterium paurometabolum</name>
    <dbReference type="NCBI Taxonomy" id="2061"/>
    <lineage>
        <taxon>Bacteria</taxon>
        <taxon>Bacillati</taxon>
        <taxon>Actinomycetota</taxon>
        <taxon>Actinomycetes</taxon>
        <taxon>Mycobacteriales</taxon>
        <taxon>Tsukamurellaceae</taxon>
        <taxon>Tsukamurella</taxon>
    </lineage>
</organism>
<evidence type="ECO:0000259" key="2">
    <source>
        <dbReference type="Pfam" id="PF12728"/>
    </source>
</evidence>
<feature type="region of interest" description="Disordered" evidence="1">
    <location>
        <begin position="89"/>
        <end position="109"/>
    </location>
</feature>
<proteinExistence type="predicted"/>
<dbReference type="InterPro" id="IPR041657">
    <property type="entry name" value="HTH_17"/>
</dbReference>
<dbReference type="EMBL" id="JAGXOE010000088">
    <property type="protein sequence ID" value="MBS4103887.1"/>
    <property type="molecule type" value="Genomic_DNA"/>
</dbReference>
<comment type="caution">
    <text evidence="3">The sequence shown here is derived from an EMBL/GenBank/DDBJ whole genome shotgun (WGS) entry which is preliminary data.</text>
</comment>